<feature type="region of interest" description="Disordered" evidence="1">
    <location>
        <begin position="1"/>
        <end position="45"/>
    </location>
</feature>
<evidence type="ECO:0000256" key="1">
    <source>
        <dbReference type="SAM" id="MobiDB-lite"/>
    </source>
</evidence>
<dbReference type="Proteomes" id="UP000490386">
    <property type="component" value="Unassembled WGS sequence"/>
</dbReference>
<dbReference type="AlphaFoldDB" id="A0A7J5B3X6"/>
<dbReference type="RefSeq" id="WP_151421922.1">
    <property type="nucleotide sequence ID" value="NZ_WBJX01000001.1"/>
</dbReference>
<protein>
    <submittedName>
        <fullName evidence="2">Uncharacterized protein</fullName>
    </submittedName>
</protein>
<sequence>MKTNSVIETSDLDATASTAVEGARPAAAPSGGGSPSRDAHGLPTGAALLEWRRAHPGATIADAIAAH</sequence>
<proteinExistence type="predicted"/>
<evidence type="ECO:0000313" key="2">
    <source>
        <dbReference type="EMBL" id="KAB1638868.1"/>
    </source>
</evidence>
<dbReference type="EMBL" id="WBJX01000001">
    <property type="protein sequence ID" value="KAB1638868.1"/>
    <property type="molecule type" value="Genomic_DNA"/>
</dbReference>
<reference evidence="2 3" key="1">
    <citation type="submission" date="2019-09" db="EMBL/GenBank/DDBJ databases">
        <title>Phylogeny of genus Pseudoclavibacter and closely related genus.</title>
        <authorList>
            <person name="Li Y."/>
        </authorList>
    </citation>
    <scope>NUCLEOTIDE SEQUENCE [LARGE SCALE GENOMIC DNA]</scope>
    <source>
        <strain evidence="2 3">THG-MD12</strain>
    </source>
</reference>
<evidence type="ECO:0000313" key="3">
    <source>
        <dbReference type="Proteomes" id="UP000490386"/>
    </source>
</evidence>
<keyword evidence="3" id="KW-1185">Reference proteome</keyword>
<gene>
    <name evidence="2" type="ORF">F8O03_00460</name>
</gene>
<dbReference type="OrthoDB" id="5124900at2"/>
<name>A0A7J5B3X6_9MICO</name>
<comment type="caution">
    <text evidence="2">The sequence shown here is derived from an EMBL/GenBank/DDBJ whole genome shotgun (WGS) entry which is preliminary data.</text>
</comment>
<organism evidence="2 3">
    <name type="scientific">Pseudoclavibacter terrae</name>
    <dbReference type="NCBI Taxonomy" id="1530195"/>
    <lineage>
        <taxon>Bacteria</taxon>
        <taxon>Bacillati</taxon>
        <taxon>Actinomycetota</taxon>
        <taxon>Actinomycetes</taxon>
        <taxon>Micrococcales</taxon>
        <taxon>Microbacteriaceae</taxon>
        <taxon>Pseudoclavibacter</taxon>
    </lineage>
</organism>
<accession>A0A7J5B3X6</accession>